<accession>A0A412WGL3</accession>
<dbReference type="Pfam" id="PF00754">
    <property type="entry name" value="F5_F8_type_C"/>
    <property type="match status" value="1"/>
</dbReference>
<proteinExistence type="predicted"/>
<dbReference type="Gene3D" id="2.60.120.260">
    <property type="entry name" value="Galactose-binding domain-like"/>
    <property type="match status" value="1"/>
</dbReference>
<name>A0A412WGL3_9BACT</name>
<evidence type="ECO:0000313" key="2">
    <source>
        <dbReference type="EMBL" id="RGV26294.1"/>
    </source>
</evidence>
<reference evidence="2 3" key="1">
    <citation type="submission" date="2018-08" db="EMBL/GenBank/DDBJ databases">
        <title>A genome reference for cultivated species of the human gut microbiota.</title>
        <authorList>
            <person name="Zou Y."/>
            <person name="Xue W."/>
            <person name="Luo G."/>
        </authorList>
    </citation>
    <scope>NUCLEOTIDE SEQUENCE [LARGE SCALE GENOMIC DNA]</scope>
    <source>
        <strain evidence="2 3">AF14-6AC</strain>
    </source>
</reference>
<dbReference type="PROSITE" id="PS51257">
    <property type="entry name" value="PROKAR_LIPOPROTEIN"/>
    <property type="match status" value="1"/>
</dbReference>
<dbReference type="Pfam" id="PF16389">
    <property type="entry name" value="DUF4998"/>
    <property type="match status" value="1"/>
</dbReference>
<dbReference type="PROSITE" id="PS00018">
    <property type="entry name" value="EF_HAND_1"/>
    <property type="match status" value="1"/>
</dbReference>
<protein>
    <recommendedName>
        <fullName evidence="1">F5/8 type C domain-containing protein</fullName>
    </recommendedName>
</protein>
<evidence type="ECO:0000313" key="3">
    <source>
        <dbReference type="Proteomes" id="UP000283426"/>
    </source>
</evidence>
<sequence>MKKIYLLVFWAVSSLVGCESLEDTYSDYIGDGPVRYVGKCEGVQVLAGWNRLTVKWKNSLDPNVVNNRVTCTADEFAFDTIVPAAADSCDIFGLADATYNITVEALDADGKVSLSEPVTGRPYTDAHEAVKSFPRGIMKNFFLSNQVLLMLSGWDESFADFTVKYTDETGTSKCVELTRMEFERKRVLLTDVDVTEPICVLRKGFLEGCGDTITMAPYELVDEPVFRPDFKAALNERYGMTDFSKEALDKVTELELDYDLNSLEDVLYFTHLKKLYLGKNRFIDSELFYGWYMLPYEEIDNSLYCLNLAVEQSELDIVHYGDLYFSKWDDIDGDNCMTHEDWASWPEELKLLDTDNWEVAFSVEHQSGFDASRLFDDSPSTFWYSDSPVRRNVEITIDMQETQIVDGLKINQVGGLGPEANYPVASVGVKVSADGNTWETPTYVNNCTLGATEYETALIRFKQSYTVRYIRLTATDGSNWQGTVFGVAVGDIIPYREN</sequence>
<evidence type="ECO:0000259" key="1">
    <source>
        <dbReference type="PROSITE" id="PS50022"/>
    </source>
</evidence>
<feature type="domain" description="F5/8 type C" evidence="1">
    <location>
        <begin position="344"/>
        <end position="482"/>
    </location>
</feature>
<dbReference type="AlphaFoldDB" id="A0A412WGL3"/>
<organism evidence="2 3">
    <name type="scientific">Odoribacter splanchnicus</name>
    <dbReference type="NCBI Taxonomy" id="28118"/>
    <lineage>
        <taxon>Bacteria</taxon>
        <taxon>Pseudomonadati</taxon>
        <taxon>Bacteroidota</taxon>
        <taxon>Bacteroidia</taxon>
        <taxon>Bacteroidales</taxon>
        <taxon>Odoribacteraceae</taxon>
        <taxon>Odoribacter</taxon>
    </lineage>
</organism>
<dbReference type="RefSeq" id="WP_118108065.1">
    <property type="nucleotide sequence ID" value="NZ_QRYW01000019.1"/>
</dbReference>
<dbReference type="PROSITE" id="PS50022">
    <property type="entry name" value="FA58C_3"/>
    <property type="match status" value="1"/>
</dbReference>
<dbReference type="InterPro" id="IPR018247">
    <property type="entry name" value="EF_Hand_1_Ca_BS"/>
</dbReference>
<dbReference type="Proteomes" id="UP000283426">
    <property type="component" value="Unassembled WGS sequence"/>
</dbReference>
<dbReference type="EMBL" id="QRYW01000019">
    <property type="protein sequence ID" value="RGV26294.1"/>
    <property type="molecule type" value="Genomic_DNA"/>
</dbReference>
<gene>
    <name evidence="2" type="ORF">DWW24_09895</name>
</gene>
<dbReference type="SUPFAM" id="SSF49785">
    <property type="entry name" value="Galactose-binding domain-like"/>
    <property type="match status" value="1"/>
</dbReference>
<dbReference type="InterPro" id="IPR008979">
    <property type="entry name" value="Galactose-bd-like_sf"/>
</dbReference>
<dbReference type="InterPro" id="IPR000421">
    <property type="entry name" value="FA58C"/>
</dbReference>
<comment type="caution">
    <text evidence="2">The sequence shown here is derived from an EMBL/GenBank/DDBJ whole genome shotgun (WGS) entry which is preliminary data.</text>
</comment>